<dbReference type="AlphaFoldDB" id="A0A450VL93"/>
<proteinExistence type="predicted"/>
<accession>A0A450VL93</accession>
<organism evidence="3">
    <name type="scientific">Candidatus Kentrum sp. FM</name>
    <dbReference type="NCBI Taxonomy" id="2126340"/>
    <lineage>
        <taxon>Bacteria</taxon>
        <taxon>Pseudomonadati</taxon>
        <taxon>Pseudomonadota</taxon>
        <taxon>Gammaproteobacteria</taxon>
        <taxon>Candidatus Kentrum</taxon>
    </lineage>
</organism>
<dbReference type="EMBL" id="CAADFA010000001">
    <property type="protein sequence ID" value="VFJ43378.1"/>
    <property type="molecule type" value="Genomic_DNA"/>
</dbReference>
<evidence type="ECO:0000313" key="2">
    <source>
        <dbReference type="EMBL" id="VFJ43378.1"/>
    </source>
</evidence>
<dbReference type="EMBL" id="CAADFL010000001">
    <property type="protein sequence ID" value="VFK05521.1"/>
    <property type="molecule type" value="Genomic_DNA"/>
</dbReference>
<name>A0A450VL93_9GAMM</name>
<sequence length="514" mass="58692">MTRNYHPRDLFGQIPKKLLRRFFRKEGVLEELDWKDITQTNREPIQEAWLGLDEETRSRLERKFQEIDELAHEAGVKAILDEATSHGEDLSERFSKMKDHHERAFWTFLERERYWPKAIRLSQSDNKDSDKEERIGKPLSALERLQSQIDRINRPFPNSIRKLIELGSLGRVGFPLETWMDGYIDKVYPKLSALEGHALPTHPVIEASATLSRLQGSTPGRSEHSVIVQLPALPIYPPFDHFNAGNSKLLSNIRRVTFLFPPSVIQRDIRRILHDDLDLSLAEVESILEETLTPSDTMKCGGRKEYCSQHIRIKPECLKCQWASPELLIQSANPELLIAALSHLPTIPEPPEHIQSALQRLAHIIVPTPSQEYRPLASGNGFDRVSVPPEGVILRADAGENGTLFPSALQLDAGALTFDNRSSEGWMFAHFRINGNIQPEQPKPSFPGRPSLMASVKQEMRRRAERGELLSSLRKEAFFLEEWAKTNHPEQQTPTAKTIKNALHAFYRNLTECL</sequence>
<gene>
    <name evidence="1" type="ORF">BECKFM1743A_GA0114220_1000124</name>
    <name evidence="3" type="ORF">BECKFM1743B_GA0114221_1000124</name>
    <name evidence="2" type="ORF">BECKFM1743C_GA0114222_1000124</name>
</gene>
<protein>
    <submittedName>
        <fullName evidence="3">Uncharacterized protein</fullName>
    </submittedName>
</protein>
<evidence type="ECO:0000313" key="3">
    <source>
        <dbReference type="EMBL" id="VFK05521.1"/>
    </source>
</evidence>
<dbReference type="EMBL" id="CAADEZ010000001">
    <property type="protein sequence ID" value="VFJ42644.1"/>
    <property type="molecule type" value="Genomic_DNA"/>
</dbReference>
<reference evidence="3" key="1">
    <citation type="submission" date="2019-02" db="EMBL/GenBank/DDBJ databases">
        <authorList>
            <person name="Gruber-Vodicka R. H."/>
            <person name="Seah K. B. B."/>
        </authorList>
    </citation>
    <scope>NUCLEOTIDE SEQUENCE</scope>
    <source>
        <strain evidence="1">BECK_BZ163</strain>
        <strain evidence="3">BECK_BZ164</strain>
        <strain evidence="2">BECK_BZ165</strain>
    </source>
</reference>
<evidence type="ECO:0000313" key="1">
    <source>
        <dbReference type="EMBL" id="VFJ42644.1"/>
    </source>
</evidence>